<organism evidence="2 3">
    <name type="scientific">Mesotoga prima</name>
    <dbReference type="NCBI Taxonomy" id="1184387"/>
    <lineage>
        <taxon>Bacteria</taxon>
        <taxon>Thermotogati</taxon>
        <taxon>Thermotogota</taxon>
        <taxon>Thermotogae</taxon>
        <taxon>Kosmotogales</taxon>
        <taxon>Kosmotogaceae</taxon>
        <taxon>Mesotoga</taxon>
    </lineage>
</organism>
<dbReference type="InterPro" id="IPR018711">
    <property type="entry name" value="NAGPA"/>
</dbReference>
<feature type="domain" description="Phosphodiester glycosidase" evidence="1">
    <location>
        <begin position="402"/>
        <end position="543"/>
    </location>
</feature>
<accession>A0A101HRC7</accession>
<sequence>MRRILFICFLLVSLVTSAKNLIYLDDRGQTRVFTDAVVVERSMDFVKLDIIGELIRGIVVSQSLRQEETIMILPSGIIVSLSHETKRATVEFGSEFENSLIIRDSKVLVNAELLAAITDKSFFSEAEALILYSQPVTVKGIQNTQEAIYVTLDRDVLPDFFTIWWTGSGSLALTLKPAKVDPFLSYEGISVTTGRGFVKISAEKPWSDVEYEIKGMTLIIRGKSGMGRTIQQEASLDFDLNVFESYSGGQKFTMSYLEIDGSKFSFGVELANNEIAGLEKATDTLKRSGAEIMINGGYFDQNHNLPIGLLVRDGKVLGLPTLGRPAIYFTEGGEVYVSRMDVFYTAKFGDRFLQITGVNSPYRGEAVLYTDEYRNSIPDFDDFTYLVIRDGMVTKKGFVSRVEKGSDVLVLSPSSVQKIGNKASVGEFVSFELLNSYGKKVTGAVEGGPMIIHGGEPVTSYERNYYSASLLDVRAPRTLVGVKETGEVVFIVIDGYQQTSYGLTFKEMIEFFKDKGFESLMCLDGGKSSILSVNGKIINSPSSGVPSLPVIITGSRK</sequence>
<protein>
    <recommendedName>
        <fullName evidence="1">Phosphodiester glycosidase domain-containing protein</fullName>
    </recommendedName>
</protein>
<reference evidence="3" key="1">
    <citation type="journal article" date="2015" name="MBio">
        <title>Genome-Resolved Metagenomic Analysis Reveals Roles for Candidate Phyla and Other Microbial Community Members in Biogeochemical Transformations in Oil Reservoirs.</title>
        <authorList>
            <person name="Hu P."/>
            <person name="Tom L."/>
            <person name="Singh A."/>
            <person name="Thomas B.C."/>
            <person name="Baker B.J."/>
            <person name="Piceno Y.M."/>
            <person name="Andersen G.L."/>
            <person name="Banfield J.F."/>
        </authorList>
    </citation>
    <scope>NUCLEOTIDE SEQUENCE [LARGE SCALE GENOMIC DNA]</scope>
</reference>
<gene>
    <name evidence="2" type="ORF">XD94_0398</name>
</gene>
<dbReference type="PATRIC" id="fig|1184387.3.peg.728"/>
<dbReference type="Proteomes" id="UP000054092">
    <property type="component" value="Unassembled WGS sequence"/>
</dbReference>
<name>A0A101HRC7_9BACT</name>
<evidence type="ECO:0000313" key="3">
    <source>
        <dbReference type="Proteomes" id="UP000054092"/>
    </source>
</evidence>
<comment type="caution">
    <text evidence="2">The sequence shown here is derived from an EMBL/GenBank/DDBJ whole genome shotgun (WGS) entry which is preliminary data.</text>
</comment>
<proteinExistence type="predicted"/>
<dbReference type="Pfam" id="PF09992">
    <property type="entry name" value="NAGPA"/>
    <property type="match status" value="1"/>
</dbReference>
<evidence type="ECO:0000259" key="1">
    <source>
        <dbReference type="Pfam" id="PF09992"/>
    </source>
</evidence>
<dbReference type="PANTHER" id="PTHR40446">
    <property type="entry name" value="N-ACETYLGLUCOSAMINE-1-PHOSPHODIESTER ALPHA-N-ACETYLGLUCOSAMINIDASE"/>
    <property type="match status" value="1"/>
</dbReference>
<dbReference type="PANTHER" id="PTHR40446:SF2">
    <property type="entry name" value="N-ACETYLGLUCOSAMINE-1-PHOSPHODIESTER ALPHA-N-ACETYLGLUCOSAMINIDASE"/>
    <property type="match status" value="1"/>
</dbReference>
<dbReference type="EMBL" id="LGGP01000047">
    <property type="protein sequence ID" value="KUK81593.1"/>
    <property type="molecule type" value="Genomic_DNA"/>
</dbReference>
<dbReference type="AlphaFoldDB" id="A0A101HRC7"/>
<evidence type="ECO:0000313" key="2">
    <source>
        <dbReference type="EMBL" id="KUK81593.1"/>
    </source>
</evidence>